<dbReference type="GO" id="GO:0005762">
    <property type="term" value="C:mitochondrial large ribosomal subunit"/>
    <property type="evidence" value="ECO:0007669"/>
    <property type="project" value="TreeGrafter"/>
</dbReference>
<dbReference type="GO" id="GO:0016150">
    <property type="term" value="F:translation release factor activity, codon nonspecific"/>
    <property type="evidence" value="ECO:0007669"/>
    <property type="project" value="TreeGrafter"/>
</dbReference>
<accession>A0A8S1L8Q5</accession>
<evidence type="ECO:0000313" key="4">
    <source>
        <dbReference type="Proteomes" id="UP000688137"/>
    </source>
</evidence>
<dbReference type="GO" id="GO:0070126">
    <property type="term" value="P:mitochondrial translational termination"/>
    <property type="evidence" value="ECO:0007669"/>
    <property type="project" value="TreeGrafter"/>
</dbReference>
<dbReference type="NCBIfam" id="NF006718">
    <property type="entry name" value="PRK09256.1"/>
    <property type="match status" value="1"/>
</dbReference>
<dbReference type="PANTHER" id="PTHR11075:SF54">
    <property type="entry name" value="LARGE RIBOSOMAL SUBUNIT PROTEIN ML62"/>
    <property type="match status" value="1"/>
</dbReference>
<proteinExistence type="predicted"/>
<reference evidence="3" key="1">
    <citation type="submission" date="2021-01" db="EMBL/GenBank/DDBJ databases">
        <authorList>
            <consortium name="Genoscope - CEA"/>
            <person name="William W."/>
        </authorList>
    </citation>
    <scope>NUCLEOTIDE SEQUENCE</scope>
</reference>
<dbReference type="FunFam" id="3.30.160.20:FF:000046">
    <property type="entry name" value="Peptidyl-tRNA hydrolase ICT1"/>
    <property type="match status" value="1"/>
</dbReference>
<feature type="domain" description="Prokaryotic-type class I peptide chain release factors" evidence="2">
    <location>
        <begin position="18"/>
        <end position="144"/>
    </location>
</feature>
<dbReference type="InterPro" id="IPR000352">
    <property type="entry name" value="Pep_chain_release_fac_I"/>
</dbReference>
<name>A0A8S1L8Q5_PARPR</name>
<feature type="region of interest" description="Disordered" evidence="1">
    <location>
        <begin position="113"/>
        <end position="147"/>
    </location>
</feature>
<feature type="compositionally biased region" description="Basic and acidic residues" evidence="1">
    <location>
        <begin position="136"/>
        <end position="147"/>
    </location>
</feature>
<evidence type="ECO:0000259" key="2">
    <source>
        <dbReference type="Pfam" id="PF00472"/>
    </source>
</evidence>
<protein>
    <recommendedName>
        <fullName evidence="2">Prokaryotic-type class I peptide chain release factors domain-containing protein</fullName>
    </recommendedName>
</protein>
<dbReference type="GO" id="GO:0004045">
    <property type="term" value="F:peptidyl-tRNA hydrolase activity"/>
    <property type="evidence" value="ECO:0007669"/>
    <property type="project" value="TreeGrafter"/>
</dbReference>
<dbReference type="EMBL" id="CAJJDM010000034">
    <property type="protein sequence ID" value="CAD8063709.1"/>
    <property type="molecule type" value="Genomic_DNA"/>
</dbReference>
<evidence type="ECO:0000256" key="1">
    <source>
        <dbReference type="SAM" id="MobiDB-lite"/>
    </source>
</evidence>
<gene>
    <name evidence="3" type="ORF">PPRIM_AZ9-3.1.T0350100</name>
</gene>
<dbReference type="OMA" id="SEHRSQW"/>
<sequence>MFKFHQLFITKFCSYRNVFIPKEKLECRFSKSSGPGGQHVNKTNSKAEIRFNLQTADWLNEEQKKKFIRLYPNYVNKEGEIILTSQFTREQSKNLEDAIDKLREMIFECSKPDKNQFTIPPPSQNKIKQRIQCKRQRSDVKKTRNIK</sequence>
<evidence type="ECO:0000313" key="3">
    <source>
        <dbReference type="EMBL" id="CAD8063709.1"/>
    </source>
</evidence>
<dbReference type="PANTHER" id="PTHR11075">
    <property type="entry name" value="PEPTIDE CHAIN RELEASE FACTOR"/>
    <property type="match status" value="1"/>
</dbReference>
<organism evidence="3 4">
    <name type="scientific">Paramecium primaurelia</name>
    <dbReference type="NCBI Taxonomy" id="5886"/>
    <lineage>
        <taxon>Eukaryota</taxon>
        <taxon>Sar</taxon>
        <taxon>Alveolata</taxon>
        <taxon>Ciliophora</taxon>
        <taxon>Intramacronucleata</taxon>
        <taxon>Oligohymenophorea</taxon>
        <taxon>Peniculida</taxon>
        <taxon>Parameciidae</taxon>
        <taxon>Paramecium</taxon>
    </lineage>
</organism>
<comment type="caution">
    <text evidence="3">The sequence shown here is derived from an EMBL/GenBank/DDBJ whole genome shotgun (WGS) entry which is preliminary data.</text>
</comment>
<dbReference type="AlphaFoldDB" id="A0A8S1L8Q5"/>
<dbReference type="Proteomes" id="UP000688137">
    <property type="component" value="Unassembled WGS sequence"/>
</dbReference>
<dbReference type="Pfam" id="PF00472">
    <property type="entry name" value="RF-1"/>
    <property type="match status" value="1"/>
</dbReference>
<keyword evidence="4" id="KW-1185">Reference proteome</keyword>
<dbReference type="InterPro" id="IPR052104">
    <property type="entry name" value="Mito_Release_Factor_mL62"/>
</dbReference>